<dbReference type="EMBL" id="JAPQER010000001">
    <property type="protein sequence ID" value="MCY6483377.1"/>
    <property type="molecule type" value="Genomic_DNA"/>
</dbReference>
<dbReference type="RefSeq" id="WP_268039628.1">
    <property type="nucleotide sequence ID" value="NZ_JAPQER010000001.1"/>
</dbReference>
<dbReference type="PANTHER" id="PTHR33392:SF6">
    <property type="entry name" value="POLYISOPRENYL-TEICHOIC ACID--PEPTIDOGLYCAN TEICHOIC ACID TRANSFERASE TAGU"/>
    <property type="match status" value="1"/>
</dbReference>
<reference evidence="5" key="1">
    <citation type="submission" date="2022-12" db="EMBL/GenBank/DDBJ databases">
        <authorList>
            <person name="Wang J."/>
        </authorList>
    </citation>
    <scope>NUCLEOTIDE SEQUENCE</scope>
    <source>
        <strain evidence="5">HY-45-18</strain>
    </source>
</reference>
<dbReference type="Gene3D" id="3.40.630.190">
    <property type="entry name" value="LCP protein"/>
    <property type="match status" value="1"/>
</dbReference>
<feature type="transmembrane region" description="Helical" evidence="3">
    <location>
        <begin position="12"/>
        <end position="30"/>
    </location>
</feature>
<comment type="caution">
    <text evidence="5">The sequence shown here is derived from an EMBL/GenBank/DDBJ whole genome shotgun (WGS) entry which is preliminary data.</text>
</comment>
<feature type="compositionally biased region" description="Acidic residues" evidence="2">
    <location>
        <begin position="395"/>
        <end position="410"/>
    </location>
</feature>
<feature type="compositionally biased region" description="Low complexity" evidence="2">
    <location>
        <begin position="358"/>
        <end position="385"/>
    </location>
</feature>
<sequence length="530" mass="60714">MLQHNKKLKITIIVIITLIISTISYFIYAFQKNSYISDNSYFINTKDNVETPDEPNIETPNLQEIDGITNILLIGSDARNLDEKSRSDALMILTIDDVHKKLKITSIMRDTYAKIPGYGEQKINHAFVYGGPNLLLKTIENNFNIKLDKYVIINFFGFKDLIDSIDGLELNVKTNEIAEINKYILEVDPKNPHLLKKSGLQHLDGQQVLSYSRIRHVGNGSYERTERQRHVISLIIDKLKDTSIIKYPSVASSLFPCIKTNMTLSELMDYAYTVYKIDNFNLEQLQMPLTELSHGQIYGDKGWVLLIDKKQNSDILNKFIFDDQKYTKSDLSYKSFKRIIAEYLSKLPKPKENENIDKTNNPENNNPTEDNNSNIIDTPKNTNNDSDNKNNDSIDIPENENENNDNDTDTDIPKDENNNTDNPEDSNNTPQDEDNNNIDEPQDINNTDEDTNNTENPENITDTNKTEDNTNEIKDIPNIDQDKVNNTDNSIKENIEARDNIIKNDNTDDTIKDNTDSTSDSYENDSITNN</sequence>
<dbReference type="NCBIfam" id="TIGR00350">
    <property type="entry name" value="lytR_cpsA_psr"/>
    <property type="match status" value="1"/>
</dbReference>
<protein>
    <submittedName>
        <fullName evidence="5">LCP family protein</fullName>
    </submittedName>
</protein>
<gene>
    <name evidence="5" type="ORF">OW763_03270</name>
</gene>
<evidence type="ECO:0000256" key="3">
    <source>
        <dbReference type="SAM" id="Phobius"/>
    </source>
</evidence>
<feature type="compositionally biased region" description="Basic and acidic residues" evidence="2">
    <location>
        <begin position="464"/>
        <end position="487"/>
    </location>
</feature>
<keyword evidence="3" id="KW-0812">Transmembrane</keyword>
<dbReference type="InterPro" id="IPR050922">
    <property type="entry name" value="LytR/CpsA/Psr_CW_biosynth"/>
</dbReference>
<keyword evidence="6" id="KW-1185">Reference proteome</keyword>
<dbReference type="Pfam" id="PF03816">
    <property type="entry name" value="LytR_cpsA_psr"/>
    <property type="match status" value="1"/>
</dbReference>
<dbReference type="InterPro" id="IPR004474">
    <property type="entry name" value="LytR_CpsA_psr"/>
</dbReference>
<name>A0ABT4CWJ2_9CLOT</name>
<feature type="compositionally biased region" description="Acidic residues" evidence="2">
    <location>
        <begin position="431"/>
        <end position="452"/>
    </location>
</feature>
<feature type="region of interest" description="Disordered" evidence="2">
    <location>
        <begin position="350"/>
        <end position="487"/>
    </location>
</feature>
<feature type="compositionally biased region" description="Low complexity" evidence="2">
    <location>
        <begin position="453"/>
        <end position="463"/>
    </location>
</feature>
<feature type="domain" description="Cell envelope-related transcriptional attenuator" evidence="4">
    <location>
        <begin position="86"/>
        <end position="240"/>
    </location>
</feature>
<evidence type="ECO:0000259" key="4">
    <source>
        <dbReference type="Pfam" id="PF03816"/>
    </source>
</evidence>
<evidence type="ECO:0000256" key="1">
    <source>
        <dbReference type="ARBA" id="ARBA00006068"/>
    </source>
</evidence>
<proteinExistence type="inferred from homology"/>
<evidence type="ECO:0000313" key="5">
    <source>
        <dbReference type="EMBL" id="MCY6483377.1"/>
    </source>
</evidence>
<feature type="compositionally biased region" description="Basic and acidic residues" evidence="2">
    <location>
        <begin position="505"/>
        <end position="515"/>
    </location>
</feature>
<keyword evidence="3" id="KW-1133">Transmembrane helix</keyword>
<feature type="region of interest" description="Disordered" evidence="2">
    <location>
        <begin position="505"/>
        <end position="530"/>
    </location>
</feature>
<dbReference type="Proteomes" id="UP001078443">
    <property type="component" value="Unassembled WGS sequence"/>
</dbReference>
<organism evidence="5 6">
    <name type="scientific">Clostridium aestuarii</name>
    <dbReference type="NCBI Taxonomy" id="338193"/>
    <lineage>
        <taxon>Bacteria</taxon>
        <taxon>Bacillati</taxon>
        <taxon>Bacillota</taxon>
        <taxon>Clostridia</taxon>
        <taxon>Eubacteriales</taxon>
        <taxon>Clostridiaceae</taxon>
        <taxon>Clostridium</taxon>
    </lineage>
</organism>
<evidence type="ECO:0000313" key="6">
    <source>
        <dbReference type="Proteomes" id="UP001078443"/>
    </source>
</evidence>
<feature type="compositionally biased region" description="Low complexity" evidence="2">
    <location>
        <begin position="419"/>
        <end position="430"/>
    </location>
</feature>
<dbReference type="PANTHER" id="PTHR33392">
    <property type="entry name" value="POLYISOPRENYL-TEICHOIC ACID--PEPTIDOGLYCAN TEICHOIC ACID TRANSFERASE TAGU"/>
    <property type="match status" value="1"/>
</dbReference>
<keyword evidence="3" id="KW-0472">Membrane</keyword>
<accession>A0ABT4CWJ2</accession>
<evidence type="ECO:0000256" key="2">
    <source>
        <dbReference type="SAM" id="MobiDB-lite"/>
    </source>
</evidence>
<comment type="similarity">
    <text evidence="1">Belongs to the LytR/CpsA/Psr (LCP) family.</text>
</comment>